<dbReference type="Gene3D" id="2.60.40.1180">
    <property type="entry name" value="Golgi alpha-mannosidase II"/>
    <property type="match status" value="1"/>
</dbReference>
<sequence length="48" mass="4983">MTGAGEAKNWTLCLRNVVKVNGLQGGSQAESEQGLVVKPQGNALTITL</sequence>
<evidence type="ECO:0000313" key="2">
    <source>
        <dbReference type="Proteomes" id="UP000254255"/>
    </source>
</evidence>
<dbReference type="SUPFAM" id="SSF117125">
    <property type="entry name" value="Putative glucosidase YicI, C-terminal domain"/>
    <property type="match status" value="1"/>
</dbReference>
<protein>
    <submittedName>
        <fullName evidence="1">Putative glycosyl hydrolase</fullName>
        <ecNumber evidence="1">3.2.1.177</ecNumber>
    </submittedName>
</protein>
<dbReference type="InterPro" id="IPR013780">
    <property type="entry name" value="Glyco_hydro_b"/>
</dbReference>
<keyword evidence="1" id="KW-0378">Hydrolase</keyword>
<proteinExistence type="predicted"/>
<keyword evidence="1" id="KW-0326">Glycosidase</keyword>
<name>A0A377C8D8_ECOLX</name>
<dbReference type="Proteomes" id="UP000254255">
    <property type="component" value="Unassembled WGS sequence"/>
</dbReference>
<reference evidence="1 2" key="1">
    <citation type="submission" date="2018-06" db="EMBL/GenBank/DDBJ databases">
        <authorList>
            <consortium name="Pathogen Informatics"/>
            <person name="Doyle S."/>
        </authorList>
    </citation>
    <scope>NUCLEOTIDE SEQUENCE [LARGE SCALE GENOMIC DNA]</scope>
    <source>
        <strain evidence="1 2">NCTC13148</strain>
    </source>
</reference>
<accession>A0A377C8D8</accession>
<organism evidence="1 2">
    <name type="scientific">Escherichia coli</name>
    <dbReference type="NCBI Taxonomy" id="562"/>
    <lineage>
        <taxon>Bacteria</taxon>
        <taxon>Pseudomonadati</taxon>
        <taxon>Pseudomonadota</taxon>
        <taxon>Gammaproteobacteria</taxon>
        <taxon>Enterobacterales</taxon>
        <taxon>Enterobacteriaceae</taxon>
        <taxon>Escherichia</taxon>
    </lineage>
</organism>
<gene>
    <name evidence="1" type="primary">yicI_1</name>
    <name evidence="1" type="ORF">NCTC13148_03970</name>
</gene>
<dbReference type="EMBL" id="UGET01000004">
    <property type="protein sequence ID" value="STL87360.1"/>
    <property type="molecule type" value="Genomic_DNA"/>
</dbReference>
<dbReference type="GO" id="GO:0061634">
    <property type="term" value="F:alpha-D-xyloside xylohydrolase"/>
    <property type="evidence" value="ECO:0007669"/>
    <property type="project" value="UniProtKB-EC"/>
</dbReference>
<dbReference type="AlphaFoldDB" id="A0A377C8D8"/>
<dbReference type="EC" id="3.2.1.177" evidence="1"/>
<evidence type="ECO:0000313" key="1">
    <source>
        <dbReference type="EMBL" id="STL87360.1"/>
    </source>
</evidence>